<comment type="caution">
    <text evidence="1">The sequence shown here is derived from an EMBL/GenBank/DDBJ whole genome shotgun (WGS) entry which is preliminary data.</text>
</comment>
<evidence type="ECO:0008006" key="3">
    <source>
        <dbReference type="Google" id="ProtNLM"/>
    </source>
</evidence>
<dbReference type="RefSeq" id="WP_066610002.1">
    <property type="nucleotide sequence ID" value="NZ_LQQU01000005.1"/>
</dbReference>
<dbReference type="OrthoDB" id="9123042at2"/>
<name>A0A161SEE1_9NEIS</name>
<dbReference type="AlphaFoldDB" id="A0A161SEE1"/>
<keyword evidence="2" id="KW-1185">Reference proteome</keyword>
<dbReference type="STRING" id="1452487.AVW16_05965"/>
<dbReference type="Proteomes" id="UP000076625">
    <property type="component" value="Unassembled WGS sequence"/>
</dbReference>
<dbReference type="EMBL" id="LQQU01000005">
    <property type="protein sequence ID" value="KZE34863.1"/>
    <property type="molecule type" value="Genomic_DNA"/>
</dbReference>
<evidence type="ECO:0000313" key="2">
    <source>
        <dbReference type="Proteomes" id="UP000076625"/>
    </source>
</evidence>
<protein>
    <recommendedName>
        <fullName evidence="3">PilZ domain-containing protein</fullName>
    </recommendedName>
</protein>
<accession>A0A161SEE1</accession>
<evidence type="ECO:0000313" key="1">
    <source>
        <dbReference type="EMBL" id="KZE34863.1"/>
    </source>
</evidence>
<sequence>METLPFDTDLDRVAERLNRLPYAQPKLAAQWLAEGVHASHRAELKPAQRQKLLGLYAGAADTLCRAAELALMREELTLSKDAQIVASRTHRALAELLHGTLLCLAAQLQKRGWFERDQHKAELLREALRRARALLGWARQYYLPLPKSYWQDVHGLYRTAHARGWLDEGARGETPLAVYREILLLGLTDTRGLPPERIRQLRDALPALADAMRLLPLDGPLEGGRGAYLVDTLADTPPCFMAIAPRDGRAAWLRIDLLDSLAVLAAHEEALKAAPRRPDADDAALELLETLAQAWLQPQRRRHPRDAAYGEVGVVSQLAAICRHLDPADGTEPPPAPCTLGVVNQSPVGLMLRGKPEGHGLRAGDLLLINDGGSLLGLFFVRWLTLLPDSAEVECGVERVALQARAVRAMPSIARSGEPFAPALLIPGNPRQGIGERLLMGGRAFGRLREFRLVDGGTERLIRVTRLVSQSPHYQLMEFRASEDF</sequence>
<organism evidence="1 2">
    <name type="scientific">Crenobacter luteus</name>
    <dbReference type="NCBI Taxonomy" id="1452487"/>
    <lineage>
        <taxon>Bacteria</taxon>
        <taxon>Pseudomonadati</taxon>
        <taxon>Pseudomonadota</taxon>
        <taxon>Betaproteobacteria</taxon>
        <taxon>Neisseriales</taxon>
        <taxon>Neisseriaceae</taxon>
        <taxon>Crenobacter</taxon>
    </lineage>
</organism>
<reference evidence="2" key="1">
    <citation type="submission" date="2016-01" db="EMBL/GenBank/DDBJ databases">
        <title>Draft genome of Chromobacterium sp. F49.</title>
        <authorList>
            <person name="Hong K.W."/>
        </authorList>
    </citation>
    <scope>NUCLEOTIDE SEQUENCE [LARGE SCALE GENOMIC DNA]</scope>
    <source>
        <strain evidence="2">CN10</strain>
    </source>
</reference>
<proteinExistence type="predicted"/>
<gene>
    <name evidence="1" type="ORF">AVW16_05965</name>
</gene>